<dbReference type="AlphaFoldDB" id="A0A518RHN8"/>
<proteinExistence type="predicted"/>
<dbReference type="SMART" id="SM00267">
    <property type="entry name" value="GGDEF"/>
    <property type="match status" value="1"/>
</dbReference>
<evidence type="ECO:0000313" key="4">
    <source>
        <dbReference type="Proteomes" id="UP000318055"/>
    </source>
</evidence>
<dbReference type="Proteomes" id="UP000318055">
    <property type="component" value="Chromosome"/>
</dbReference>
<dbReference type="Pfam" id="PF00990">
    <property type="entry name" value="GGDEF"/>
    <property type="match status" value="1"/>
</dbReference>
<feature type="transmembrane region" description="Helical" evidence="1">
    <location>
        <begin position="105"/>
        <end position="125"/>
    </location>
</feature>
<dbReference type="SUPFAM" id="SSF55073">
    <property type="entry name" value="Nucleotide cyclase"/>
    <property type="match status" value="1"/>
</dbReference>
<feature type="transmembrane region" description="Helical" evidence="1">
    <location>
        <begin position="180"/>
        <end position="200"/>
    </location>
</feature>
<dbReference type="PANTHER" id="PTHR46663">
    <property type="entry name" value="DIGUANYLATE CYCLASE DGCT-RELATED"/>
    <property type="match status" value="1"/>
</dbReference>
<feature type="transmembrane region" description="Helical" evidence="1">
    <location>
        <begin position="67"/>
        <end position="84"/>
    </location>
</feature>
<feature type="transmembrane region" description="Helical" evidence="1">
    <location>
        <begin position="38"/>
        <end position="61"/>
    </location>
</feature>
<feature type="domain" description="GGDEF" evidence="2">
    <location>
        <begin position="247"/>
        <end position="381"/>
    </location>
</feature>
<name>A0A518RHN8_9SPHN</name>
<dbReference type="RefSeq" id="WP_145848116.1">
    <property type="nucleotide sequence ID" value="NZ_CP042239.1"/>
</dbReference>
<dbReference type="InterPro" id="IPR052163">
    <property type="entry name" value="DGC-Regulatory_Protein"/>
</dbReference>
<feature type="transmembrane region" description="Helical" evidence="1">
    <location>
        <begin position="156"/>
        <end position="174"/>
    </location>
</feature>
<dbReference type="EMBL" id="CP042239">
    <property type="protein sequence ID" value="QDX26978.1"/>
    <property type="molecule type" value="Genomic_DNA"/>
</dbReference>
<dbReference type="InterPro" id="IPR043128">
    <property type="entry name" value="Rev_trsase/Diguanyl_cyclase"/>
</dbReference>
<keyword evidence="4" id="KW-1185">Reference proteome</keyword>
<keyword evidence="1" id="KW-0812">Transmembrane</keyword>
<evidence type="ECO:0000259" key="2">
    <source>
        <dbReference type="PROSITE" id="PS50887"/>
    </source>
</evidence>
<evidence type="ECO:0000313" key="3">
    <source>
        <dbReference type="EMBL" id="QDX26978.1"/>
    </source>
</evidence>
<feature type="transmembrane region" description="Helical" evidence="1">
    <location>
        <begin position="131"/>
        <end position="149"/>
    </location>
</feature>
<keyword evidence="1" id="KW-0472">Membrane</keyword>
<dbReference type="KEGG" id="ssua:FPZ54_13850"/>
<reference evidence="3 4" key="1">
    <citation type="submission" date="2019-07" db="EMBL/GenBank/DDBJ databases">
        <title>Sphingomonas alkalisoli sp. nov., isolated from rhizosphere soil of Suaedae salsa.</title>
        <authorList>
            <person name="Zhang H."/>
            <person name="Xu L."/>
            <person name="Zhang J.-X."/>
            <person name="Sun J.-Q."/>
        </authorList>
    </citation>
    <scope>NUCLEOTIDE SEQUENCE [LARGE SCALE GENOMIC DNA]</scope>
    <source>
        <strain evidence="3 4">XS-10</strain>
    </source>
</reference>
<sequence>MDTATRGKLGPGAISVRWLFEPAGEVNDAGRSFLLGQLLSAPAAAIMGSFCAIVVVTAALLRSGHSVYGILVGLECALIVWRFTDWKRRERNLKVDTAHVPTIDTSVLLSALWCLLQGASAFVIMSDDDPVLRVLSATLVMALLGPICARNYAAPRFAFLLILLCDLPFVAGALASREPWLAIILLITPAFLLGATQIIITFHRTMLRSLAAEARNLRLAQHDSLTGVLNRQGMDAALSEIVPDNERTMALLAIDLDGFKQVNDSHGHGAGDLLLIQVAQRIEAGLSGDHLLGRMGGDEFMVVMRNVAPAEVRASVESLIVAISHRPYELGSGAVVRIGASIGFACTPEDATTTVDLRLRSDEALYAAKGAGKGVGLRYREHIDNVEVAQHAGQASSKFASLAPRARRPGQRT</sequence>
<protein>
    <submittedName>
        <fullName evidence="3">GGDEF domain-containing protein</fullName>
    </submittedName>
</protein>
<dbReference type="InterPro" id="IPR000160">
    <property type="entry name" value="GGDEF_dom"/>
</dbReference>
<organism evidence="3 4">
    <name type="scientific">Sphingomonas suaedae</name>
    <dbReference type="NCBI Taxonomy" id="2599297"/>
    <lineage>
        <taxon>Bacteria</taxon>
        <taxon>Pseudomonadati</taxon>
        <taxon>Pseudomonadota</taxon>
        <taxon>Alphaproteobacteria</taxon>
        <taxon>Sphingomonadales</taxon>
        <taxon>Sphingomonadaceae</taxon>
        <taxon>Sphingomonas</taxon>
    </lineage>
</organism>
<dbReference type="NCBIfam" id="TIGR00254">
    <property type="entry name" value="GGDEF"/>
    <property type="match status" value="1"/>
</dbReference>
<accession>A0A518RHN8</accession>
<dbReference type="InterPro" id="IPR029787">
    <property type="entry name" value="Nucleotide_cyclase"/>
</dbReference>
<dbReference type="OrthoDB" id="9812260at2"/>
<evidence type="ECO:0000256" key="1">
    <source>
        <dbReference type="SAM" id="Phobius"/>
    </source>
</evidence>
<dbReference type="PANTHER" id="PTHR46663:SF2">
    <property type="entry name" value="GGDEF DOMAIN-CONTAINING PROTEIN"/>
    <property type="match status" value="1"/>
</dbReference>
<keyword evidence="1" id="KW-1133">Transmembrane helix</keyword>
<dbReference type="Gene3D" id="3.30.70.270">
    <property type="match status" value="1"/>
</dbReference>
<gene>
    <name evidence="3" type="ORF">FPZ54_13850</name>
</gene>
<dbReference type="CDD" id="cd01949">
    <property type="entry name" value="GGDEF"/>
    <property type="match status" value="1"/>
</dbReference>
<dbReference type="PROSITE" id="PS50887">
    <property type="entry name" value="GGDEF"/>
    <property type="match status" value="1"/>
</dbReference>